<feature type="region of interest" description="Disordered" evidence="1">
    <location>
        <begin position="109"/>
        <end position="132"/>
    </location>
</feature>
<comment type="caution">
    <text evidence="2">The sequence shown here is derived from an EMBL/GenBank/DDBJ whole genome shotgun (WGS) entry which is preliminary data.</text>
</comment>
<organism evidence="2 3">
    <name type="scientific">Streptomyces silvensis</name>
    <dbReference type="NCBI Taxonomy" id="1765722"/>
    <lineage>
        <taxon>Bacteria</taxon>
        <taxon>Bacillati</taxon>
        <taxon>Actinomycetota</taxon>
        <taxon>Actinomycetes</taxon>
        <taxon>Kitasatosporales</taxon>
        <taxon>Streptomycetaceae</taxon>
        <taxon>Streptomyces</taxon>
    </lineage>
</organism>
<dbReference type="EMBL" id="LOCL01000033">
    <property type="protein sequence ID" value="KUF17820.1"/>
    <property type="molecule type" value="Genomic_DNA"/>
</dbReference>
<dbReference type="Proteomes" id="UP000054804">
    <property type="component" value="Unassembled WGS sequence"/>
</dbReference>
<feature type="compositionally biased region" description="Low complexity" evidence="1">
    <location>
        <begin position="1"/>
        <end position="16"/>
    </location>
</feature>
<accession>A0A0W7X4L6</accession>
<protein>
    <submittedName>
        <fullName evidence="2">Transcriptional regulator</fullName>
    </submittedName>
</protein>
<evidence type="ECO:0000313" key="2">
    <source>
        <dbReference type="EMBL" id="KUF17820.1"/>
    </source>
</evidence>
<feature type="region of interest" description="Disordered" evidence="1">
    <location>
        <begin position="1"/>
        <end position="22"/>
    </location>
</feature>
<reference evidence="2 3" key="1">
    <citation type="submission" date="2015-12" db="EMBL/GenBank/DDBJ databases">
        <title>Draft genome sequence of Streptomyces silvensis ATCC 53525, a producer of novel hormone antagonists.</title>
        <authorList>
            <person name="Johnston C.W."/>
            <person name="Li Y."/>
            <person name="Magarvey N.A."/>
        </authorList>
    </citation>
    <scope>NUCLEOTIDE SEQUENCE [LARGE SCALE GENOMIC DNA]</scope>
    <source>
        <strain evidence="2 3">ATCC 53525</strain>
    </source>
</reference>
<evidence type="ECO:0000313" key="3">
    <source>
        <dbReference type="Proteomes" id="UP000054804"/>
    </source>
</evidence>
<evidence type="ECO:0000256" key="1">
    <source>
        <dbReference type="SAM" id="MobiDB-lite"/>
    </source>
</evidence>
<name>A0A0W7X4L6_9ACTN</name>
<dbReference type="STRING" id="1765722.AT728_10610"/>
<gene>
    <name evidence="2" type="ORF">AT728_10610</name>
</gene>
<dbReference type="RefSeq" id="WP_058848256.1">
    <property type="nucleotide sequence ID" value="NZ_LOCL01000033.1"/>
</dbReference>
<proteinExistence type="predicted"/>
<dbReference type="AlphaFoldDB" id="A0A0W7X4L6"/>
<sequence length="178" mass="19481">MTNTTSTNTGANAKTAPFSPSHSDAELINQPIGYWSSAAAKAVVHHIRAMLAENGLTQPQWWVLNQVDGHAEGRDRKDVVEILRGYLEFGEGPLHHDIDSLIRRGLLTEGTGSTGGGGRDSGPLHTTQEGSKLRERVAALQVRTRGEVHDGIDDADYVRALKVLQRMIYNVDGQAWHH</sequence>
<dbReference type="OrthoDB" id="4550567at2"/>
<dbReference type="InterPro" id="IPR036390">
    <property type="entry name" value="WH_DNA-bd_sf"/>
</dbReference>
<keyword evidence="3" id="KW-1185">Reference proteome</keyword>
<dbReference type="SUPFAM" id="SSF46785">
    <property type="entry name" value="Winged helix' DNA-binding domain"/>
    <property type="match status" value="1"/>
</dbReference>
<dbReference type="InterPro" id="IPR036388">
    <property type="entry name" value="WH-like_DNA-bd_sf"/>
</dbReference>
<dbReference type="Gene3D" id="1.10.10.10">
    <property type="entry name" value="Winged helix-like DNA-binding domain superfamily/Winged helix DNA-binding domain"/>
    <property type="match status" value="1"/>
</dbReference>